<keyword evidence="1" id="KW-0418">Kinase</keyword>
<name>A0ABR7CN61_9BACT</name>
<dbReference type="GO" id="GO:0016301">
    <property type="term" value="F:kinase activity"/>
    <property type="evidence" value="ECO:0007669"/>
    <property type="project" value="UniProtKB-KW"/>
</dbReference>
<gene>
    <name evidence="1" type="ORF">H8S08_08760</name>
</gene>
<proteinExistence type="predicted"/>
<keyword evidence="1" id="KW-0808">Transferase</keyword>
<comment type="caution">
    <text evidence="1">The sequence shown here is derived from an EMBL/GenBank/DDBJ whole genome shotgun (WGS) entry which is preliminary data.</text>
</comment>
<keyword evidence="2" id="KW-1185">Reference proteome</keyword>
<reference evidence="1 2" key="1">
    <citation type="submission" date="2020-08" db="EMBL/GenBank/DDBJ databases">
        <title>Genome public.</title>
        <authorList>
            <person name="Liu C."/>
            <person name="Sun Q."/>
        </authorList>
    </citation>
    <scope>NUCLEOTIDE SEQUENCE [LARGE SCALE GENOMIC DNA]</scope>
    <source>
        <strain evidence="1 2">New-7</strain>
    </source>
</reference>
<accession>A0ABR7CN61</accession>
<dbReference type="RefSeq" id="WP_118456887.1">
    <property type="nucleotide sequence ID" value="NZ_JACOOK010000004.1"/>
</dbReference>
<dbReference type="Proteomes" id="UP000636891">
    <property type="component" value="Unassembled WGS sequence"/>
</dbReference>
<dbReference type="Gene3D" id="2.60.40.2340">
    <property type="match status" value="2"/>
</dbReference>
<dbReference type="EMBL" id="JACOOK010000004">
    <property type="protein sequence ID" value="MBC5617103.1"/>
    <property type="molecule type" value="Genomic_DNA"/>
</dbReference>
<dbReference type="PROSITE" id="PS51257">
    <property type="entry name" value="PROKAR_LIPOPROTEIN"/>
    <property type="match status" value="1"/>
</dbReference>
<organism evidence="1 2">
    <name type="scientific">Alistipes hominis</name>
    <dbReference type="NCBI Taxonomy" id="2763015"/>
    <lineage>
        <taxon>Bacteria</taxon>
        <taxon>Pseudomonadati</taxon>
        <taxon>Bacteroidota</taxon>
        <taxon>Bacteroidia</taxon>
        <taxon>Bacteroidales</taxon>
        <taxon>Rikenellaceae</taxon>
        <taxon>Alistipes</taxon>
    </lineage>
</organism>
<dbReference type="Pfam" id="PF08757">
    <property type="entry name" value="CotH"/>
    <property type="match status" value="1"/>
</dbReference>
<sequence>MKKQLLLFATCVALLSGCKDNDENGRPDSPATQPAITAFVFEAARNPQTLIMDIKCAIDGNEISGLIPYATDLDKLVPSFKGRFAQISVNHTVQQSGVSENDFTKEVVYTVMDSIGQTVDYKVNISCFEGAESGPAITSFVFEAAKNPLYLLSDVECTIDGTSISGLIPYVTDIDKLVPTFLGRFDRISVGKVSQQSGVTANDFTKEVVYTVTDSKGTSAEYKVNLFNFTGLPVVTVETDQRAAITSKENYVNGTLTISKTADFKAGYEGAMRIRGRGNATFGYPKKPYKIKLDEKSEILGMPSDKEWVLLANYCDKSLLRTSIAFKLSELMSMPWTPRTEFVELFLNGRYEGNYLLGEHVKVSKNRLNADDDGYLIERDGYYQQEPLYFMTDRGNPFTFKHPDTDDITQQQVAYIKDYVNKFEYVLYSQNFMDPEEGYRKYIDVDSWVNWYLVQETLCNKDTNYYFFKKNAQPDTKLGMSPVWDFEWSLGIGWNYTEPARHDVLVQRSLYFDRLMQDPYFAGLVKERWKTLKSEYLPQLYAYINETAQKISVSQRANFTKWNILNTPVSVEVITLGTWENEVQYAKDFLTRRVQWLDSAIPIW</sequence>
<protein>
    <submittedName>
        <fullName evidence="1">CotH kinase family protein</fullName>
    </submittedName>
</protein>
<evidence type="ECO:0000313" key="1">
    <source>
        <dbReference type="EMBL" id="MBC5617103.1"/>
    </source>
</evidence>
<evidence type="ECO:0000313" key="2">
    <source>
        <dbReference type="Proteomes" id="UP000636891"/>
    </source>
</evidence>
<dbReference type="InterPro" id="IPR014867">
    <property type="entry name" value="Spore_coat_CotH_CotH2/3/7"/>
</dbReference>